<organism evidence="1 2">
    <name type="scientific">Bacillus phage BCP12</name>
    <dbReference type="NCBI Taxonomy" id="1913122"/>
    <lineage>
        <taxon>Viruses</taxon>
        <taxon>Duplodnaviria</taxon>
        <taxon>Heunggongvirae</taxon>
        <taxon>Uroviricota</taxon>
        <taxon>Caudoviricetes</taxon>
        <taxon>Herelleviridae</taxon>
        <taxon>Bastillevirinae</taxon>
        <taxon>Tsarbombavirus</taxon>
        <taxon>Tsarbombavirus BCP78</taxon>
    </lineage>
</organism>
<dbReference type="EMBL" id="KX987999">
    <property type="protein sequence ID" value="AQN32640.1"/>
    <property type="molecule type" value="Genomic_DNA"/>
</dbReference>
<accession>A0A2S0CSM1</accession>
<evidence type="ECO:0000313" key="2">
    <source>
        <dbReference type="Proteomes" id="UP000246806"/>
    </source>
</evidence>
<dbReference type="Proteomes" id="UP000246806">
    <property type="component" value="Genome"/>
</dbReference>
<protein>
    <submittedName>
        <fullName evidence="1">Uncharacterized protein</fullName>
    </submittedName>
</protein>
<name>A0A2S0CSM1_9CAUD</name>
<reference evidence="1 2" key="1">
    <citation type="submission" date="2016-10" db="EMBL/GenBank/DDBJ databases">
        <title>Complete Genome Sequence of Bacillus Phage BCP12.</title>
        <authorList>
            <person name="Ghosh K."/>
            <person name="Kim K.-P."/>
        </authorList>
    </citation>
    <scope>NUCLEOTIDE SEQUENCE [LARGE SCALE GENOMIC DNA]</scope>
</reference>
<evidence type="ECO:0000313" key="1">
    <source>
        <dbReference type="EMBL" id="AQN32640.1"/>
    </source>
</evidence>
<gene>
    <name evidence="1" type="ORF">BCP12_240</name>
</gene>
<proteinExistence type="predicted"/>
<sequence length="40" mass="4884">MEDVYKELEESEEFKTYNNSSYDRYDRAMKEAGHKQSDFI</sequence>